<dbReference type="STRING" id="1120996.SAMN02746066_01551"/>
<dbReference type="InterPro" id="IPR002347">
    <property type="entry name" value="SDR_fam"/>
</dbReference>
<accession>A0A1M7HT02</accession>
<dbReference type="InterPro" id="IPR050259">
    <property type="entry name" value="SDR"/>
</dbReference>
<reference evidence="5 6" key="1">
    <citation type="submission" date="2016-11" db="EMBL/GenBank/DDBJ databases">
        <authorList>
            <person name="Jaros S."/>
            <person name="Januszkiewicz K."/>
            <person name="Wedrychowicz H."/>
        </authorList>
    </citation>
    <scope>NUCLEOTIDE SEQUENCE [LARGE SCALE GENOMIC DNA]</scope>
    <source>
        <strain evidence="5 6">DSM 15930</strain>
    </source>
</reference>
<evidence type="ECO:0000256" key="4">
    <source>
        <dbReference type="RuleBase" id="RU000363"/>
    </source>
</evidence>
<dbReference type="PANTHER" id="PTHR42879:SF2">
    <property type="entry name" value="3-OXOACYL-[ACYL-CARRIER-PROTEIN] REDUCTASE FABG"/>
    <property type="match status" value="1"/>
</dbReference>
<protein>
    <submittedName>
        <fullName evidence="5">3-oxoacyl-[acyl-carrier protein] reductase</fullName>
    </submittedName>
</protein>
<keyword evidence="3" id="KW-0753">Steroid metabolism</keyword>
<evidence type="ECO:0000256" key="1">
    <source>
        <dbReference type="ARBA" id="ARBA00006484"/>
    </source>
</evidence>
<proteinExistence type="inferred from homology"/>
<dbReference type="RefSeq" id="WP_073285558.1">
    <property type="nucleotide sequence ID" value="NZ_FRCP01000008.1"/>
</dbReference>
<evidence type="ECO:0000313" key="6">
    <source>
        <dbReference type="Proteomes" id="UP000184038"/>
    </source>
</evidence>
<dbReference type="NCBIfam" id="NF047420">
    <property type="entry name" value="EF_P_mod_YmfI"/>
    <property type="match status" value="1"/>
</dbReference>
<dbReference type="EMBL" id="FRCP01000008">
    <property type="protein sequence ID" value="SHM31570.1"/>
    <property type="molecule type" value="Genomic_DNA"/>
</dbReference>
<organism evidence="5 6">
    <name type="scientific">Anaerosporobacter mobilis DSM 15930</name>
    <dbReference type="NCBI Taxonomy" id="1120996"/>
    <lineage>
        <taxon>Bacteria</taxon>
        <taxon>Bacillati</taxon>
        <taxon>Bacillota</taxon>
        <taxon>Clostridia</taxon>
        <taxon>Lachnospirales</taxon>
        <taxon>Lachnospiraceae</taxon>
        <taxon>Anaerosporobacter</taxon>
    </lineage>
</organism>
<evidence type="ECO:0000313" key="5">
    <source>
        <dbReference type="EMBL" id="SHM31570.1"/>
    </source>
</evidence>
<dbReference type="PRINTS" id="PR00080">
    <property type="entry name" value="SDRFAMILY"/>
</dbReference>
<evidence type="ECO:0000256" key="2">
    <source>
        <dbReference type="ARBA" id="ARBA00023002"/>
    </source>
</evidence>
<keyword evidence="6" id="KW-1185">Reference proteome</keyword>
<dbReference type="OrthoDB" id="9803333at2"/>
<name>A0A1M7HT02_9FIRM</name>
<evidence type="ECO:0000256" key="3">
    <source>
        <dbReference type="ARBA" id="ARBA00023221"/>
    </source>
</evidence>
<keyword evidence="2" id="KW-0560">Oxidoreductase</keyword>
<dbReference type="PROSITE" id="PS00061">
    <property type="entry name" value="ADH_SHORT"/>
    <property type="match status" value="1"/>
</dbReference>
<dbReference type="GO" id="GO:0008202">
    <property type="term" value="P:steroid metabolic process"/>
    <property type="evidence" value="ECO:0007669"/>
    <property type="project" value="UniProtKB-KW"/>
</dbReference>
<dbReference type="InterPro" id="IPR020904">
    <property type="entry name" value="Sc_DH/Rdtase_CS"/>
</dbReference>
<dbReference type="InterPro" id="IPR036291">
    <property type="entry name" value="NAD(P)-bd_dom_sf"/>
</dbReference>
<dbReference type="SUPFAM" id="SSF51735">
    <property type="entry name" value="NAD(P)-binding Rossmann-fold domains"/>
    <property type="match status" value="1"/>
</dbReference>
<comment type="similarity">
    <text evidence="1 4">Belongs to the short-chain dehydrogenases/reductases (SDR) family.</text>
</comment>
<dbReference type="CDD" id="cd05233">
    <property type="entry name" value="SDR_c"/>
    <property type="match status" value="1"/>
</dbReference>
<keyword evidence="3" id="KW-0443">Lipid metabolism</keyword>
<dbReference type="AlphaFoldDB" id="A0A1M7HT02"/>
<gene>
    <name evidence="5" type="ORF">SAMN02746066_01551</name>
</gene>
<dbReference type="Proteomes" id="UP000184038">
    <property type="component" value="Unassembled WGS sequence"/>
</dbReference>
<sequence length="243" mass="25635">MIPKSVIVTGASRGIGKAIAIEFAKAGYNVAINCHSNASLLDAVKLQVESHGVCCISYVGNIGEEEHATRLCASALEAFGHIDVLINNAGISHIGLLSDLSLAEWNSIVTTNLTSVFLCSRSVIPSMVHQKSGRIVNISSVWGISGASCEVAYSATKGGINSFTKALAKELAPSNIQVNAVACGAIDTQMNQFLSKEDKEELEAEIPSGRFGKVEDVAEFVYAIATGNTYLTGQIIPFDGAWL</sequence>
<dbReference type="GO" id="GO:0016491">
    <property type="term" value="F:oxidoreductase activity"/>
    <property type="evidence" value="ECO:0007669"/>
    <property type="project" value="UniProtKB-KW"/>
</dbReference>
<dbReference type="PRINTS" id="PR00081">
    <property type="entry name" value="GDHRDH"/>
</dbReference>
<dbReference type="Gene3D" id="3.40.50.720">
    <property type="entry name" value="NAD(P)-binding Rossmann-like Domain"/>
    <property type="match status" value="1"/>
</dbReference>
<dbReference type="FunFam" id="3.40.50.720:FF:000173">
    <property type="entry name" value="3-oxoacyl-[acyl-carrier protein] reductase"/>
    <property type="match status" value="1"/>
</dbReference>
<dbReference type="GO" id="GO:0032787">
    <property type="term" value="P:monocarboxylic acid metabolic process"/>
    <property type="evidence" value="ECO:0007669"/>
    <property type="project" value="UniProtKB-ARBA"/>
</dbReference>
<dbReference type="PANTHER" id="PTHR42879">
    <property type="entry name" value="3-OXOACYL-(ACYL-CARRIER-PROTEIN) REDUCTASE"/>
    <property type="match status" value="1"/>
</dbReference>
<dbReference type="Pfam" id="PF00106">
    <property type="entry name" value="adh_short"/>
    <property type="match status" value="1"/>
</dbReference>